<organism evidence="1 2">
    <name type="scientific">Lacipirellula limnantheis</name>
    <dbReference type="NCBI Taxonomy" id="2528024"/>
    <lineage>
        <taxon>Bacteria</taxon>
        <taxon>Pseudomonadati</taxon>
        <taxon>Planctomycetota</taxon>
        <taxon>Planctomycetia</taxon>
        <taxon>Pirellulales</taxon>
        <taxon>Lacipirellulaceae</taxon>
        <taxon>Lacipirellula</taxon>
    </lineage>
</organism>
<keyword evidence="2" id="KW-1185">Reference proteome</keyword>
<sequence length="963" mass="102312">MGATEITLAFDTPADQFPSYDPDGSKLAALSQAAANYWESLLPEGNHAYSVTLHYSQFPAGSTTHAVYNGFDHTINVRANRFWYIDPTPSDHDEFAPFQQSFYAGLDDDEQDAAFDGPAPDLLEVGYAATAIADGAADGRVDMYSVMLHEMGHFLAIGYNAFSPDVELPPHMIGNIGGVKAKREDTGHLVPDDALMDPFLEAGKRSLPSALDVIVAANEQNHSEIRLKRVEWIGDALVPADFWSHDAGWIGGSTPNSNTDVRVRNGDVVSVLGAPAAAKNLAIERDSGINILDESLFVDADLNLDDSDYLDESFVKVHTGAVLDVEGRLTVGYGDLDLLGGDVFAATLRTRDHHLADLQPRVQGYGVVHIGDALLNDGMLRADGGTLAFAAAAGAKLDVDGEVESSKLPRLLAQTGDLEFQDAISDPYGGLAHVAGGHSLSFRGTWAFNDSAELHFEAGAGTAEFKALSPSGIAEMYADVAVEENARGRIEASHIKFNGQTAVAIAENGVLSLLGRTYYNGGEFTGPGTLRQNGDATVDADVEIAVDVFDWDGNQATPSKTDVLNGRKLTITAKNLGPGGYAGRADVGANAELAVDVTGGNAIWLLAADGKIRLFKNSRLSGSWMIVGGALEAIEGTGNLDARTTLTPNSLVTLYDKATLNINAPTTYGGGVITTDSGQRDDSLLQQFAPATVLGHHLITAGFFNWDAGAATSSDTVIEKEGYLDIYAKEIGNGITNPFLALIDRSGFGDQIDVNSGVLRVIVGSEDHSGLFADRWTLNKGGRLNLNWTAHTLPTIRGSRLVNHGVVSGNGQFLNELLNESLIEVGYSGNAGKILALDDFVQSGQGTLQIDLGGLLAGLSYDQLFIDDLCTLAGTLDVRLLAGFAPEPGDLFRIIEGSSLAKISGAFDKLLLPYGNDAWDVSYGDNFVELRFVAVPEPAAWTMALAACMAGRRRRPRSPFVSA</sequence>
<dbReference type="EMBL" id="CP036339">
    <property type="protein sequence ID" value="QDT72682.1"/>
    <property type="molecule type" value="Genomic_DNA"/>
</dbReference>
<evidence type="ECO:0008006" key="3">
    <source>
        <dbReference type="Google" id="ProtNLM"/>
    </source>
</evidence>
<dbReference type="OrthoDB" id="290802at2"/>
<protein>
    <recommendedName>
        <fullName evidence="3">Autotransporter-associated beta strand repeat protein</fullName>
    </recommendedName>
</protein>
<proteinExistence type="predicted"/>
<accession>A0A517TWC8</accession>
<dbReference type="RefSeq" id="WP_145432226.1">
    <property type="nucleotide sequence ID" value="NZ_CP036339.1"/>
</dbReference>
<evidence type="ECO:0000313" key="2">
    <source>
        <dbReference type="Proteomes" id="UP000317909"/>
    </source>
</evidence>
<dbReference type="KEGG" id="llh:I41_18640"/>
<dbReference type="AlphaFoldDB" id="A0A517TWC8"/>
<reference evidence="1 2" key="1">
    <citation type="submission" date="2019-02" db="EMBL/GenBank/DDBJ databases">
        <title>Deep-cultivation of Planctomycetes and their phenomic and genomic characterization uncovers novel biology.</title>
        <authorList>
            <person name="Wiegand S."/>
            <person name="Jogler M."/>
            <person name="Boedeker C."/>
            <person name="Pinto D."/>
            <person name="Vollmers J."/>
            <person name="Rivas-Marin E."/>
            <person name="Kohn T."/>
            <person name="Peeters S.H."/>
            <person name="Heuer A."/>
            <person name="Rast P."/>
            <person name="Oberbeckmann S."/>
            <person name="Bunk B."/>
            <person name="Jeske O."/>
            <person name="Meyerdierks A."/>
            <person name="Storesund J.E."/>
            <person name="Kallscheuer N."/>
            <person name="Luecker S."/>
            <person name="Lage O.M."/>
            <person name="Pohl T."/>
            <person name="Merkel B.J."/>
            <person name="Hornburger P."/>
            <person name="Mueller R.-W."/>
            <person name="Bruemmer F."/>
            <person name="Labrenz M."/>
            <person name="Spormann A.M."/>
            <person name="Op den Camp H."/>
            <person name="Overmann J."/>
            <person name="Amann R."/>
            <person name="Jetten M.S.M."/>
            <person name="Mascher T."/>
            <person name="Medema M.H."/>
            <person name="Devos D.P."/>
            <person name="Kaster A.-K."/>
            <person name="Ovreas L."/>
            <person name="Rohde M."/>
            <person name="Galperin M.Y."/>
            <person name="Jogler C."/>
        </authorList>
    </citation>
    <scope>NUCLEOTIDE SEQUENCE [LARGE SCALE GENOMIC DNA]</scope>
    <source>
        <strain evidence="1 2">I41</strain>
    </source>
</reference>
<gene>
    <name evidence="1" type="ORF">I41_18640</name>
</gene>
<evidence type="ECO:0000313" key="1">
    <source>
        <dbReference type="EMBL" id="QDT72682.1"/>
    </source>
</evidence>
<dbReference type="Proteomes" id="UP000317909">
    <property type="component" value="Chromosome"/>
</dbReference>
<name>A0A517TWC8_9BACT</name>